<accession>A0ACB9IXK9</accession>
<evidence type="ECO:0000313" key="2">
    <source>
        <dbReference type="Proteomes" id="UP001056120"/>
    </source>
</evidence>
<evidence type="ECO:0000313" key="1">
    <source>
        <dbReference type="EMBL" id="KAI3812246.1"/>
    </source>
</evidence>
<dbReference type="Proteomes" id="UP001056120">
    <property type="component" value="Linkage Group LG06"/>
</dbReference>
<reference evidence="2" key="1">
    <citation type="journal article" date="2022" name="Mol. Ecol. Resour.">
        <title>The genomes of chicory, endive, great burdock and yacon provide insights into Asteraceae palaeo-polyploidization history and plant inulin production.</title>
        <authorList>
            <person name="Fan W."/>
            <person name="Wang S."/>
            <person name="Wang H."/>
            <person name="Wang A."/>
            <person name="Jiang F."/>
            <person name="Liu H."/>
            <person name="Zhao H."/>
            <person name="Xu D."/>
            <person name="Zhang Y."/>
        </authorList>
    </citation>
    <scope>NUCLEOTIDE SEQUENCE [LARGE SCALE GENOMIC DNA]</scope>
    <source>
        <strain evidence="2">cv. Yunnan</strain>
    </source>
</reference>
<dbReference type="EMBL" id="CM042023">
    <property type="protein sequence ID" value="KAI3812246.1"/>
    <property type="molecule type" value="Genomic_DNA"/>
</dbReference>
<sequence>MKPEDGEPLSLYLAVSRSTVSVVLVKDHEGQQHLVYYVSKSLLPAETRNPEMSGRMAKWSVKLSAYDLMYEPRTTIKSQALADFVADFSSDIQHEADLEVQQLEESKDEWTLFTDGASNVRGTGLGIVTPPNFTNGVLPFGR</sequence>
<protein>
    <submittedName>
        <fullName evidence="1">Uncharacterized protein</fullName>
    </submittedName>
</protein>
<keyword evidence="2" id="KW-1185">Reference proteome</keyword>
<gene>
    <name evidence="1" type="ORF">L1987_16953</name>
</gene>
<comment type="caution">
    <text evidence="1">The sequence shown here is derived from an EMBL/GenBank/DDBJ whole genome shotgun (WGS) entry which is preliminary data.</text>
</comment>
<organism evidence="1 2">
    <name type="scientific">Smallanthus sonchifolius</name>
    <dbReference type="NCBI Taxonomy" id="185202"/>
    <lineage>
        <taxon>Eukaryota</taxon>
        <taxon>Viridiplantae</taxon>
        <taxon>Streptophyta</taxon>
        <taxon>Embryophyta</taxon>
        <taxon>Tracheophyta</taxon>
        <taxon>Spermatophyta</taxon>
        <taxon>Magnoliopsida</taxon>
        <taxon>eudicotyledons</taxon>
        <taxon>Gunneridae</taxon>
        <taxon>Pentapetalae</taxon>
        <taxon>asterids</taxon>
        <taxon>campanulids</taxon>
        <taxon>Asterales</taxon>
        <taxon>Asteraceae</taxon>
        <taxon>Asteroideae</taxon>
        <taxon>Heliantheae alliance</taxon>
        <taxon>Millerieae</taxon>
        <taxon>Smallanthus</taxon>
    </lineage>
</organism>
<proteinExistence type="predicted"/>
<reference evidence="1 2" key="2">
    <citation type="journal article" date="2022" name="Mol. Ecol. Resour.">
        <title>The genomes of chicory, endive, great burdock and yacon provide insights into Asteraceae paleo-polyploidization history and plant inulin production.</title>
        <authorList>
            <person name="Fan W."/>
            <person name="Wang S."/>
            <person name="Wang H."/>
            <person name="Wang A."/>
            <person name="Jiang F."/>
            <person name="Liu H."/>
            <person name="Zhao H."/>
            <person name="Xu D."/>
            <person name="Zhang Y."/>
        </authorList>
    </citation>
    <scope>NUCLEOTIDE SEQUENCE [LARGE SCALE GENOMIC DNA]</scope>
    <source>
        <strain evidence="2">cv. Yunnan</strain>
        <tissue evidence="1">Leaves</tissue>
    </source>
</reference>
<name>A0ACB9IXK9_9ASTR</name>